<sequence>MIQRATDQYTTDLQWNRVSNLEALRLRSWHLTTRPPRPRSEIFRHGILVDVISCKLVSFVLIYDERRQNNTEWLGAPPHPRRYKSDLTPIYGISCLP</sequence>
<name>A0A4Y1ZXJ5_ARAVE</name>
<dbReference type="AlphaFoldDB" id="A0A4Y1ZXJ5"/>
<gene>
    <name evidence="1" type="ORF">AVEN_115175_1</name>
</gene>
<keyword evidence="2" id="KW-1185">Reference proteome</keyword>
<reference evidence="1 2" key="1">
    <citation type="journal article" date="2019" name="Sci. Rep.">
        <title>Orb-weaving spider Araneus ventricosus genome elucidates the spidroin gene catalogue.</title>
        <authorList>
            <person name="Kono N."/>
            <person name="Nakamura H."/>
            <person name="Ohtoshi R."/>
            <person name="Moran D.A.P."/>
            <person name="Shinohara A."/>
            <person name="Yoshida Y."/>
            <person name="Fujiwara M."/>
            <person name="Mori M."/>
            <person name="Tomita M."/>
            <person name="Arakawa K."/>
        </authorList>
    </citation>
    <scope>NUCLEOTIDE SEQUENCE [LARGE SCALE GENOMIC DNA]</scope>
</reference>
<proteinExistence type="predicted"/>
<evidence type="ECO:0000313" key="1">
    <source>
        <dbReference type="EMBL" id="GBL72193.1"/>
    </source>
</evidence>
<accession>A0A4Y1ZXJ5</accession>
<protein>
    <submittedName>
        <fullName evidence="1">Uncharacterized protein</fullName>
    </submittedName>
</protein>
<evidence type="ECO:0000313" key="2">
    <source>
        <dbReference type="Proteomes" id="UP000499080"/>
    </source>
</evidence>
<comment type="caution">
    <text evidence="1">The sequence shown here is derived from an EMBL/GenBank/DDBJ whole genome shotgun (WGS) entry which is preliminary data.</text>
</comment>
<organism evidence="1 2">
    <name type="scientific">Araneus ventricosus</name>
    <name type="common">Orbweaver spider</name>
    <name type="synonym">Epeira ventricosa</name>
    <dbReference type="NCBI Taxonomy" id="182803"/>
    <lineage>
        <taxon>Eukaryota</taxon>
        <taxon>Metazoa</taxon>
        <taxon>Ecdysozoa</taxon>
        <taxon>Arthropoda</taxon>
        <taxon>Chelicerata</taxon>
        <taxon>Arachnida</taxon>
        <taxon>Araneae</taxon>
        <taxon>Araneomorphae</taxon>
        <taxon>Entelegynae</taxon>
        <taxon>Araneoidea</taxon>
        <taxon>Araneidae</taxon>
        <taxon>Araneus</taxon>
    </lineage>
</organism>
<dbReference type="EMBL" id="BGPR01000001">
    <property type="protein sequence ID" value="GBL72193.1"/>
    <property type="molecule type" value="Genomic_DNA"/>
</dbReference>
<dbReference type="Proteomes" id="UP000499080">
    <property type="component" value="Unassembled WGS sequence"/>
</dbReference>